<keyword evidence="2" id="KW-0143">Chaperone</keyword>
<dbReference type="GO" id="GO:0016151">
    <property type="term" value="F:nickel cation binding"/>
    <property type="evidence" value="ECO:0007669"/>
    <property type="project" value="InterPro"/>
</dbReference>
<dbReference type="PANTHER" id="PTHR33620:SF1">
    <property type="entry name" value="UREASE ACCESSORY PROTEIN F"/>
    <property type="match status" value="1"/>
</dbReference>
<evidence type="ECO:0000313" key="4">
    <source>
        <dbReference type="Proteomes" id="UP000053060"/>
    </source>
</evidence>
<dbReference type="PATRIC" id="fig|1441730.3.peg.4139"/>
<dbReference type="InterPro" id="IPR038277">
    <property type="entry name" value="UreF_sf"/>
</dbReference>
<dbReference type="RefSeq" id="WP_060653371.1">
    <property type="nucleotide sequence ID" value="NZ_AZXY01000011.1"/>
</dbReference>
<keyword evidence="1" id="KW-0996">Nickel insertion</keyword>
<dbReference type="Pfam" id="PF01730">
    <property type="entry name" value="UreF"/>
    <property type="match status" value="1"/>
</dbReference>
<accession>A0A0V9UGA2</accession>
<dbReference type="InterPro" id="IPR002639">
    <property type="entry name" value="UreF"/>
</dbReference>
<dbReference type="PANTHER" id="PTHR33620">
    <property type="entry name" value="UREASE ACCESSORY PROTEIN F"/>
    <property type="match status" value="1"/>
</dbReference>
<evidence type="ECO:0000256" key="1">
    <source>
        <dbReference type="ARBA" id="ARBA00022988"/>
    </source>
</evidence>
<protein>
    <submittedName>
        <fullName evidence="3">Urease accessory protein</fullName>
    </submittedName>
</protein>
<name>A0A0V9UGA2_9NOCA</name>
<dbReference type="AlphaFoldDB" id="A0A0V9UGA2"/>
<sequence>MVPGTLSPTTVLLLLADGRAPVGGNVNSGGLEPALQGGMSPTEVRRFLVARLRTSAAVEAGVAVVTRHAVDSAAGAALSLRIDEIEDHWAARTPGPAQRDASRLLARGYLRLARNLWPSTVLDDLDARAPRPSRGLVVGAIAALARIPALDTARLVLYEEAQAIVAAFLKLHPTDPATGPRWALEACAHLEPLIAELSALTDPADIPATGGPQTEMWAEAHASAPERLFRA</sequence>
<dbReference type="EMBL" id="AZXY01000011">
    <property type="protein sequence ID" value="KSZ57017.1"/>
    <property type="molecule type" value="Genomic_DNA"/>
</dbReference>
<evidence type="ECO:0000313" key="3">
    <source>
        <dbReference type="EMBL" id="KSZ57017.1"/>
    </source>
</evidence>
<proteinExistence type="predicted"/>
<evidence type="ECO:0000256" key="2">
    <source>
        <dbReference type="ARBA" id="ARBA00023186"/>
    </source>
</evidence>
<reference evidence="3 4" key="2">
    <citation type="journal article" date="2016" name="Genome Announc.">
        <title>Draft Genome Sequence of a Versatile Hydrocarbon-Degrading Bacterium, Rhodococcus pyridinivorans Strain KG-16, Collected from Oil Fields in India.</title>
        <authorList>
            <person name="Aggarwal R.K."/>
            <person name="Dawar C."/>
            <person name="Phanindranath R."/>
            <person name="Mutnuri L."/>
            <person name="Dayal A.M."/>
        </authorList>
    </citation>
    <scope>NUCLEOTIDE SEQUENCE [LARGE SCALE GENOMIC DNA]</scope>
    <source>
        <strain evidence="3 4">KG-16</strain>
    </source>
</reference>
<dbReference type="Proteomes" id="UP000053060">
    <property type="component" value="Unassembled WGS sequence"/>
</dbReference>
<comment type="caution">
    <text evidence="3">The sequence shown here is derived from an EMBL/GenBank/DDBJ whole genome shotgun (WGS) entry which is preliminary data.</text>
</comment>
<reference evidence="4" key="1">
    <citation type="submission" date="2015-01" db="EMBL/GenBank/DDBJ databases">
        <title>Draft genome sequence of Rhodococcus pyridinivorans strain KG-16, a hydrocarbon-degrading bacterium.</title>
        <authorList>
            <person name="Aggarwal R.K."/>
            <person name="Dawar C."/>
        </authorList>
    </citation>
    <scope>NUCLEOTIDE SEQUENCE [LARGE SCALE GENOMIC DNA]</scope>
    <source>
        <strain evidence="4">KG-16</strain>
    </source>
</reference>
<dbReference type="Gene3D" id="1.10.4190.10">
    <property type="entry name" value="Urease accessory protein UreF"/>
    <property type="match status" value="1"/>
</dbReference>
<organism evidence="3 4">
    <name type="scientific">Rhodococcus pyridinivorans KG-16</name>
    <dbReference type="NCBI Taxonomy" id="1441730"/>
    <lineage>
        <taxon>Bacteria</taxon>
        <taxon>Bacillati</taxon>
        <taxon>Actinomycetota</taxon>
        <taxon>Actinomycetes</taxon>
        <taxon>Mycobacteriales</taxon>
        <taxon>Nocardiaceae</taxon>
        <taxon>Rhodococcus</taxon>
    </lineage>
</organism>
<gene>
    <name evidence="3" type="ORF">Z045_19795</name>
</gene>